<organism evidence="4 5">
    <name type="scientific">Catenaria anguillulae PL171</name>
    <dbReference type="NCBI Taxonomy" id="765915"/>
    <lineage>
        <taxon>Eukaryota</taxon>
        <taxon>Fungi</taxon>
        <taxon>Fungi incertae sedis</taxon>
        <taxon>Blastocladiomycota</taxon>
        <taxon>Blastocladiomycetes</taxon>
        <taxon>Blastocladiales</taxon>
        <taxon>Catenariaceae</taxon>
        <taxon>Catenaria</taxon>
    </lineage>
</organism>
<dbReference type="GO" id="GO:0016301">
    <property type="term" value="F:kinase activity"/>
    <property type="evidence" value="ECO:0007669"/>
    <property type="project" value="UniProtKB-KW"/>
</dbReference>
<evidence type="ECO:0000313" key="5">
    <source>
        <dbReference type="Proteomes" id="UP000193411"/>
    </source>
</evidence>
<dbReference type="OrthoDB" id="204058at2759"/>
<evidence type="ECO:0000256" key="2">
    <source>
        <dbReference type="ARBA" id="ARBA00022777"/>
    </source>
</evidence>
<dbReference type="PROSITE" id="PS00584">
    <property type="entry name" value="PFKB_KINASES_2"/>
    <property type="match status" value="1"/>
</dbReference>
<dbReference type="Pfam" id="PF00294">
    <property type="entry name" value="PfkB"/>
    <property type="match status" value="1"/>
</dbReference>
<proteinExistence type="predicted"/>
<dbReference type="InterPro" id="IPR029056">
    <property type="entry name" value="Ribokinase-like"/>
</dbReference>
<dbReference type="STRING" id="765915.A0A1Y2HIZ7"/>
<dbReference type="AlphaFoldDB" id="A0A1Y2HIZ7"/>
<keyword evidence="2 4" id="KW-0418">Kinase</keyword>
<dbReference type="PANTHER" id="PTHR42774:SF3">
    <property type="entry name" value="KETOHEXOKINASE"/>
    <property type="match status" value="1"/>
</dbReference>
<evidence type="ECO:0000256" key="1">
    <source>
        <dbReference type="ARBA" id="ARBA00022679"/>
    </source>
</evidence>
<keyword evidence="5" id="KW-1185">Reference proteome</keyword>
<dbReference type="SUPFAM" id="SSF53613">
    <property type="entry name" value="Ribokinase-like"/>
    <property type="match status" value="1"/>
</dbReference>
<keyword evidence="1" id="KW-0808">Transferase</keyword>
<dbReference type="InterPro" id="IPR052562">
    <property type="entry name" value="Ketohexokinase-related"/>
</dbReference>
<evidence type="ECO:0000313" key="4">
    <source>
        <dbReference type="EMBL" id="ORZ34560.1"/>
    </source>
</evidence>
<evidence type="ECO:0000259" key="3">
    <source>
        <dbReference type="Pfam" id="PF00294"/>
    </source>
</evidence>
<sequence>MQLLGQCKYPIHAIHETLNTPFEAPVTPFHTPSRHPKANMSIQGSTHLATSDGCSILLVGGAYLDVILHVSAYPAEDSKLRADAVEHRSGGNSFNSALVLSQLLQGGPHRPTGSKQRCGIITAVGGQSPQVDTTLVAAANAHSIAWIPITHSSLAHPTAWIVSSRSTTSRTIINHNVLPQLTPADVLPHVRHHSPSWVHFEGRTNTDDIAVMMREIKAQLPSCTLSLELERPNREGLDGLIPLADVLFVSKEFSAAFGREQRVGEQGLVETSIAWVRKWMLPRCKSTATILLALGSQGAAAMLAADPANPYHAPALAVTAVDTIGAGDSFNAGAMYAMSSFPGIALDRVLAIAVAVAGTKVAQDGFEGLQFPDSAFA</sequence>
<accession>A0A1Y2HIZ7</accession>
<dbReference type="Proteomes" id="UP000193411">
    <property type="component" value="Unassembled WGS sequence"/>
</dbReference>
<protein>
    <submittedName>
        <fullName evidence="4">Ribokinase-like protein</fullName>
    </submittedName>
</protein>
<comment type="caution">
    <text evidence="4">The sequence shown here is derived from an EMBL/GenBank/DDBJ whole genome shotgun (WGS) entry which is preliminary data.</text>
</comment>
<dbReference type="EMBL" id="MCFL01000027">
    <property type="protein sequence ID" value="ORZ34560.1"/>
    <property type="molecule type" value="Genomic_DNA"/>
</dbReference>
<dbReference type="InterPro" id="IPR011611">
    <property type="entry name" value="PfkB_dom"/>
</dbReference>
<gene>
    <name evidence="4" type="ORF">BCR44DRAFT_39213</name>
</gene>
<dbReference type="Gene3D" id="3.40.1190.20">
    <property type="match status" value="1"/>
</dbReference>
<reference evidence="4 5" key="1">
    <citation type="submission" date="2016-07" db="EMBL/GenBank/DDBJ databases">
        <title>Pervasive Adenine N6-methylation of Active Genes in Fungi.</title>
        <authorList>
            <consortium name="DOE Joint Genome Institute"/>
            <person name="Mondo S.J."/>
            <person name="Dannebaum R.O."/>
            <person name="Kuo R.C."/>
            <person name="Labutti K."/>
            <person name="Haridas S."/>
            <person name="Kuo A."/>
            <person name="Salamov A."/>
            <person name="Ahrendt S.R."/>
            <person name="Lipzen A."/>
            <person name="Sullivan W."/>
            <person name="Andreopoulos W.B."/>
            <person name="Clum A."/>
            <person name="Lindquist E."/>
            <person name="Daum C."/>
            <person name="Ramamoorthy G.K."/>
            <person name="Gryganskyi A."/>
            <person name="Culley D."/>
            <person name="Magnuson J.K."/>
            <person name="James T.Y."/>
            <person name="O'Malley M.A."/>
            <person name="Stajich J.E."/>
            <person name="Spatafora J.W."/>
            <person name="Visel A."/>
            <person name="Grigoriev I.V."/>
        </authorList>
    </citation>
    <scope>NUCLEOTIDE SEQUENCE [LARGE SCALE GENOMIC DNA]</scope>
    <source>
        <strain evidence="4 5">PL171</strain>
    </source>
</reference>
<dbReference type="InterPro" id="IPR002173">
    <property type="entry name" value="Carboh/pur_kinase_PfkB_CS"/>
</dbReference>
<dbReference type="PANTHER" id="PTHR42774">
    <property type="entry name" value="PHOSPHOTRANSFERASE SYSTEM TRANSPORT PROTEIN"/>
    <property type="match status" value="1"/>
</dbReference>
<name>A0A1Y2HIZ7_9FUNG</name>
<feature type="domain" description="Carbohydrate kinase PfkB" evidence="3">
    <location>
        <begin position="57"/>
        <end position="365"/>
    </location>
</feature>